<evidence type="ECO:0000313" key="1">
    <source>
        <dbReference type="EMBL" id="PIR08660.1"/>
    </source>
</evidence>
<organism evidence="1 2">
    <name type="scientific">Candidatus Gottesmanbacteria bacterium CG11_big_fil_rev_8_21_14_0_20_37_11</name>
    <dbReference type="NCBI Taxonomy" id="1974575"/>
    <lineage>
        <taxon>Bacteria</taxon>
        <taxon>Candidatus Gottesmaniibacteriota</taxon>
    </lineage>
</organism>
<evidence type="ECO:0008006" key="3">
    <source>
        <dbReference type="Google" id="ProtNLM"/>
    </source>
</evidence>
<sequence length="57" mass="6620">MVDYSTKKITQDLLAEIKVALKDVRGWGSVEIFVQDFKVTQITERNIKKTNHNIKDL</sequence>
<comment type="caution">
    <text evidence="1">The sequence shown here is derived from an EMBL/GenBank/DDBJ whole genome shotgun (WGS) entry which is preliminary data.</text>
</comment>
<dbReference type="EMBL" id="PCWS01000042">
    <property type="protein sequence ID" value="PIR08660.1"/>
    <property type="molecule type" value="Genomic_DNA"/>
</dbReference>
<proteinExistence type="predicted"/>
<dbReference type="InterPro" id="IPR018743">
    <property type="entry name" value="DUF2292"/>
</dbReference>
<evidence type="ECO:0000313" key="2">
    <source>
        <dbReference type="Proteomes" id="UP000230707"/>
    </source>
</evidence>
<gene>
    <name evidence="1" type="ORF">COV53_01895</name>
</gene>
<protein>
    <recommendedName>
        <fullName evidence="3">DUF2292 domain-containing protein</fullName>
    </recommendedName>
</protein>
<reference evidence="1 2" key="1">
    <citation type="submission" date="2017-09" db="EMBL/GenBank/DDBJ databases">
        <title>Depth-based differentiation of microbial function through sediment-hosted aquifers and enrichment of novel symbionts in the deep terrestrial subsurface.</title>
        <authorList>
            <person name="Probst A.J."/>
            <person name="Ladd B."/>
            <person name="Jarett J.K."/>
            <person name="Geller-Mcgrath D.E."/>
            <person name="Sieber C.M."/>
            <person name="Emerson J.B."/>
            <person name="Anantharaman K."/>
            <person name="Thomas B.C."/>
            <person name="Malmstrom R."/>
            <person name="Stieglmeier M."/>
            <person name="Klingl A."/>
            <person name="Woyke T."/>
            <person name="Ryan C.M."/>
            <person name="Banfield J.F."/>
        </authorList>
    </citation>
    <scope>NUCLEOTIDE SEQUENCE [LARGE SCALE GENOMIC DNA]</scope>
    <source>
        <strain evidence="1">CG11_big_fil_rev_8_21_14_0_20_37_11</strain>
    </source>
</reference>
<dbReference type="Proteomes" id="UP000230707">
    <property type="component" value="Unassembled WGS sequence"/>
</dbReference>
<name>A0A2H0NIF5_9BACT</name>
<dbReference type="AlphaFoldDB" id="A0A2H0NIF5"/>
<accession>A0A2H0NIF5</accession>
<dbReference type="Pfam" id="PF10055">
    <property type="entry name" value="DUF2292"/>
    <property type="match status" value="1"/>
</dbReference>